<comment type="cofactor">
    <cofactor evidence="1">
        <name>Mn(2+)</name>
        <dbReference type="ChEBI" id="CHEBI:29035"/>
    </cofactor>
</comment>
<dbReference type="GO" id="GO:0005739">
    <property type="term" value="C:mitochondrion"/>
    <property type="evidence" value="ECO:0007669"/>
    <property type="project" value="TreeGrafter"/>
</dbReference>
<feature type="region of interest" description="Disordered" evidence="6">
    <location>
        <begin position="1"/>
        <end position="38"/>
    </location>
</feature>
<evidence type="ECO:0000256" key="6">
    <source>
        <dbReference type="SAM" id="MobiDB-lite"/>
    </source>
</evidence>
<dbReference type="GO" id="GO:0046872">
    <property type="term" value="F:metal ion binding"/>
    <property type="evidence" value="ECO:0007669"/>
    <property type="project" value="UniProtKB-KW"/>
</dbReference>
<dbReference type="Gene3D" id="3.40.50.720">
    <property type="entry name" value="NAD(P)-binding Rossmann-like Domain"/>
    <property type="match status" value="1"/>
</dbReference>
<evidence type="ECO:0000256" key="5">
    <source>
        <dbReference type="RuleBase" id="RU003426"/>
    </source>
</evidence>
<accession>A0A8H2WG87</accession>
<feature type="domain" description="Malic enzyme NAD-binding" evidence="7">
    <location>
        <begin position="455"/>
        <end position="717"/>
    </location>
</feature>
<protein>
    <recommendedName>
        <fullName evidence="5">Malic enzyme</fullName>
    </recommendedName>
</protein>
<feature type="compositionally biased region" description="Polar residues" evidence="6">
    <location>
        <begin position="1"/>
        <end position="28"/>
    </location>
</feature>
<proteinExistence type="inferred from homology"/>
<evidence type="ECO:0000313" key="10">
    <source>
        <dbReference type="Proteomes" id="UP000663831"/>
    </source>
</evidence>
<dbReference type="InterPro" id="IPR046346">
    <property type="entry name" value="Aminoacid_DH-like_N_sf"/>
</dbReference>
<comment type="caution">
    <text evidence="9">The sequence shown here is derived from an EMBL/GenBank/DDBJ whole genome shotgun (WGS) entry which is preliminary data.</text>
</comment>
<keyword evidence="4" id="KW-0520">NAD</keyword>
<evidence type="ECO:0000256" key="2">
    <source>
        <dbReference type="ARBA" id="ARBA00008785"/>
    </source>
</evidence>
<dbReference type="GO" id="GO:0004471">
    <property type="term" value="F:malate dehydrogenase (decarboxylating) (NAD+) activity"/>
    <property type="evidence" value="ECO:0007669"/>
    <property type="project" value="TreeGrafter"/>
</dbReference>
<evidence type="ECO:0000256" key="3">
    <source>
        <dbReference type="ARBA" id="ARBA00022723"/>
    </source>
</evidence>
<dbReference type="InterPro" id="IPR015884">
    <property type="entry name" value="Malic_enzyme_CS"/>
</dbReference>
<dbReference type="InterPro" id="IPR012301">
    <property type="entry name" value="Malic_N_dom"/>
</dbReference>
<feature type="region of interest" description="Disordered" evidence="6">
    <location>
        <begin position="71"/>
        <end position="108"/>
    </location>
</feature>
<gene>
    <name evidence="9" type="ORF">RDB_LOCUS2296</name>
</gene>
<keyword evidence="3 5" id="KW-0479">Metal-binding</keyword>
<evidence type="ECO:0000256" key="4">
    <source>
        <dbReference type="ARBA" id="ARBA00023027"/>
    </source>
</evidence>
<dbReference type="SMART" id="SM01274">
    <property type="entry name" value="malic"/>
    <property type="match status" value="1"/>
</dbReference>
<dbReference type="GO" id="GO:0005829">
    <property type="term" value="C:cytosol"/>
    <property type="evidence" value="ECO:0007669"/>
    <property type="project" value="TreeGrafter"/>
</dbReference>
<evidence type="ECO:0000259" key="8">
    <source>
        <dbReference type="SMART" id="SM01274"/>
    </source>
</evidence>
<evidence type="ECO:0000256" key="1">
    <source>
        <dbReference type="ARBA" id="ARBA00001936"/>
    </source>
</evidence>
<dbReference type="AlphaFoldDB" id="A0A8H2WG87"/>
<name>A0A8H2WG87_9AGAM</name>
<evidence type="ECO:0000313" key="9">
    <source>
        <dbReference type="EMBL" id="CAE6380927.1"/>
    </source>
</evidence>
<organism evidence="9 10">
    <name type="scientific">Rhizoctonia solani</name>
    <dbReference type="NCBI Taxonomy" id="456999"/>
    <lineage>
        <taxon>Eukaryota</taxon>
        <taxon>Fungi</taxon>
        <taxon>Dikarya</taxon>
        <taxon>Basidiomycota</taxon>
        <taxon>Agaricomycotina</taxon>
        <taxon>Agaricomycetes</taxon>
        <taxon>Cantharellales</taxon>
        <taxon>Ceratobasidiaceae</taxon>
        <taxon>Rhizoctonia</taxon>
    </lineage>
</organism>
<dbReference type="PANTHER" id="PTHR23406:SF34">
    <property type="entry name" value="NAD-DEPENDENT MALIC ENZYME, MITOCHONDRIAL"/>
    <property type="match status" value="1"/>
</dbReference>
<dbReference type="GO" id="GO:0051287">
    <property type="term" value="F:NAD binding"/>
    <property type="evidence" value="ECO:0007669"/>
    <property type="project" value="InterPro"/>
</dbReference>
<comment type="similarity">
    <text evidence="2 5">Belongs to the malic enzymes family.</text>
</comment>
<dbReference type="Pfam" id="PF00390">
    <property type="entry name" value="malic"/>
    <property type="match status" value="1"/>
</dbReference>
<feature type="region of interest" description="Disordered" evidence="6">
    <location>
        <begin position="153"/>
        <end position="194"/>
    </location>
</feature>
<dbReference type="EMBL" id="CAJMWV010000171">
    <property type="protein sequence ID" value="CAE6380927.1"/>
    <property type="molecule type" value="Genomic_DNA"/>
</dbReference>
<keyword evidence="5" id="KW-0560">Oxidoreductase</keyword>
<dbReference type="Gene3D" id="3.40.50.10380">
    <property type="entry name" value="Malic enzyme, N-terminal domain"/>
    <property type="match status" value="1"/>
</dbReference>
<dbReference type="InterPro" id="IPR012302">
    <property type="entry name" value="Malic_NAD-bd"/>
</dbReference>
<dbReference type="InterPro" id="IPR037062">
    <property type="entry name" value="Malic_N_dom_sf"/>
</dbReference>
<evidence type="ECO:0000259" key="7">
    <source>
        <dbReference type="SMART" id="SM00919"/>
    </source>
</evidence>
<dbReference type="NCBIfam" id="NF010052">
    <property type="entry name" value="PRK13529.1"/>
    <property type="match status" value="1"/>
</dbReference>
<dbReference type="PANTHER" id="PTHR23406">
    <property type="entry name" value="MALIC ENZYME-RELATED"/>
    <property type="match status" value="1"/>
</dbReference>
<dbReference type="PRINTS" id="PR00072">
    <property type="entry name" value="MALOXRDTASE"/>
</dbReference>
<dbReference type="SMART" id="SM00919">
    <property type="entry name" value="Malic_M"/>
    <property type="match status" value="1"/>
</dbReference>
<dbReference type="InterPro" id="IPR036291">
    <property type="entry name" value="NAD(P)-bd_dom_sf"/>
</dbReference>
<dbReference type="GO" id="GO:0006108">
    <property type="term" value="P:malate metabolic process"/>
    <property type="evidence" value="ECO:0007669"/>
    <property type="project" value="TreeGrafter"/>
</dbReference>
<feature type="domain" description="Malic enzyme N-terminal" evidence="8">
    <location>
        <begin position="267"/>
        <end position="445"/>
    </location>
</feature>
<dbReference type="Proteomes" id="UP000663831">
    <property type="component" value="Unassembled WGS sequence"/>
</dbReference>
<dbReference type="SUPFAM" id="SSF51735">
    <property type="entry name" value="NAD(P)-binding Rossmann-fold domains"/>
    <property type="match status" value="1"/>
</dbReference>
<feature type="compositionally biased region" description="Basic and acidic residues" evidence="6">
    <location>
        <begin position="97"/>
        <end position="108"/>
    </location>
</feature>
<sequence length="755" mass="83556">MTTGATNAASPGNSGINAAETQSTSRSIVPTIAPQPTPTDLNQLMALIVGHESAGPAPGVPHFYNARVQAELAPPKARKRRRRYSSASSESYDSDEEREKEKKMEDELQRRRMEAISDKDWQRMLLRQPPEWSEAETLITTVRALKQYRSGDVPAQPDLSTAKKRKVGTSEAAARWAQMKASSKGPSQVPSQSTVPQQINTIGEALLNNPKWNKGLAFTAEERKVFGLNGRLPSSVQTLDKQCQRAYQQFSSRESAVLKNSFLQSLKQQNWVLYYSLLARHLTEMMPIIYTPTEAEAIANYSHLFRRSEGLFLTYSDEADMERAYLDQTRHRQIDLIVVSDAEAILGIGDQGVGISTAKATVYSLIGGIDPSQTLSVTLDVGTDNKDLLNDELYVGWQHKRVRGEDYDRFVDKFVQLIRKHNPHSLLHFEDFGVTNAQRLLEKYRDKHAVFNDDVQGTGAVTLACLMAAVGVTKSKLSDQTIIVFGAGTAGLGITRQIRDAMVTIDKISQDDANKKFYLIDREGLIRASVKGGIRHGLEEFVRSDEEWSEISTTSNVELLDVVKKVKPTVLIGCSTKANAFTEEVVREMGKHAKRPIIFPLSNPSRLVEVDPKDANEWTEGRALIATGSPFPPTKNPNGKEYIIAECNNALIYPGLGLGAVVSKSRSMTDTMLLAGTQALASLAPALKDPDQALLPDFQDARRANFEVAVAVAEQAIDEGSAGIKWKKSEVREKLKALQWEPVYGTYKYDPKGET</sequence>
<dbReference type="Pfam" id="PF03949">
    <property type="entry name" value="Malic_M"/>
    <property type="match status" value="1"/>
</dbReference>
<dbReference type="InterPro" id="IPR001891">
    <property type="entry name" value="Malic_OxRdtase"/>
</dbReference>
<reference evidence="9" key="1">
    <citation type="submission" date="2021-01" db="EMBL/GenBank/DDBJ databases">
        <authorList>
            <person name="Kaushik A."/>
        </authorList>
    </citation>
    <scope>NUCLEOTIDE SEQUENCE</scope>
    <source>
        <strain evidence="9">AG3-1AP</strain>
    </source>
</reference>
<dbReference type="PROSITE" id="PS00331">
    <property type="entry name" value="MALIC_ENZYMES"/>
    <property type="match status" value="1"/>
</dbReference>
<dbReference type="SUPFAM" id="SSF53223">
    <property type="entry name" value="Aminoacid dehydrogenase-like, N-terminal domain"/>
    <property type="match status" value="1"/>
</dbReference>